<protein>
    <submittedName>
        <fullName evidence="5">N-acetylglucosamine-1-phosphodiester alpha-N-acetylglucosaminidase</fullName>
    </submittedName>
</protein>
<dbReference type="SMART" id="SM00181">
    <property type="entry name" value="EGF"/>
    <property type="match status" value="3"/>
</dbReference>
<evidence type="ECO:0000313" key="5">
    <source>
        <dbReference type="Ensembl" id="ENSSAUP00010026326.1"/>
    </source>
</evidence>
<sequence length="597" mass="64270">MAAVSVKCLFLWLLLCLYVRLSETKNTRVSMDDDLLLPYAHGHGPSHSHRHVRDCQSVLYGNTTHESRPSSNHSGLPVAESTVFVEPVVPGGSRWVYGHMTVVQDPLRTVSVLEPGGPGGCGMSKRATVEETAQAAGCLYAQNAGFFNTNGGQCLGNVVSDGRKVQDSNGVQNAQFGIRRDGTLVFGYLSQEDVLDQSNPFVQLVSGVVWLLRNGEVYINQSLTAECDKTQETGTLLDFINVVSARTAVGHDAEGKLILFQIDGQTRQRGMNLWEVAEFLKQYGVINAINLDGGGSSTYVMDGSLASYPSDSCEPRSRPRCSRRVSTILCVHPRRCQPANCSGHGDCVDGRCRCQDGWQGAACDSLVCQPPACGPHGFCTAGGCVCDAGWRGKNCSQVCIPGFYGDGCNQTCSCVNGGSCDPVHGRCACPSGFHGNTCEQVCPLGFFGPSCAQECRCDDLCPCDPQTGSCNATLRGEANNTLHRAGHCLAEQMFALWRRDEEAHREQPHLTERTWLMITFTLASLLSVSLLVHLVQACRGSVAVHLPERRDYSYVPLNDINGAASRAGGGARKSGKGPFALDDSDSQDEIWTPSGTL</sequence>
<dbReference type="PROSITE" id="PS01186">
    <property type="entry name" value="EGF_2"/>
    <property type="match status" value="1"/>
</dbReference>
<name>A0A671VP03_SPAAU</name>
<keyword evidence="1" id="KW-0245">EGF-like domain</keyword>
<dbReference type="Gene3D" id="2.170.300.10">
    <property type="entry name" value="Tie2 ligand-binding domain superfamily"/>
    <property type="match status" value="1"/>
</dbReference>
<reference evidence="5" key="2">
    <citation type="submission" date="2025-08" db="UniProtKB">
        <authorList>
            <consortium name="Ensembl"/>
        </authorList>
    </citation>
    <scope>IDENTIFICATION</scope>
</reference>
<dbReference type="AlphaFoldDB" id="A0A671VP03"/>
<evidence type="ECO:0000313" key="6">
    <source>
        <dbReference type="Proteomes" id="UP000472265"/>
    </source>
</evidence>
<proteinExistence type="predicted"/>
<dbReference type="PANTHER" id="PTHR40446">
    <property type="entry name" value="N-ACETYLGLUCOSAMINE-1-PHOSPHODIESTER ALPHA-N-ACETYLGLUCOSAMINIDASE"/>
    <property type="match status" value="1"/>
</dbReference>
<evidence type="ECO:0000256" key="3">
    <source>
        <dbReference type="SAM" id="SignalP"/>
    </source>
</evidence>
<feature type="disulfide bond" evidence="1">
    <location>
        <begin position="429"/>
        <end position="438"/>
    </location>
</feature>
<dbReference type="InterPro" id="IPR000742">
    <property type="entry name" value="EGF"/>
</dbReference>
<dbReference type="PROSITE" id="PS00022">
    <property type="entry name" value="EGF_1"/>
    <property type="match status" value="2"/>
</dbReference>
<dbReference type="PANTHER" id="PTHR40446:SF2">
    <property type="entry name" value="N-ACETYLGLUCOSAMINE-1-PHOSPHODIESTER ALPHA-N-ACETYLGLUCOSAMINIDASE"/>
    <property type="match status" value="1"/>
</dbReference>
<dbReference type="Gene3D" id="2.10.25.10">
    <property type="entry name" value="Laminin"/>
    <property type="match status" value="1"/>
</dbReference>
<evidence type="ECO:0000256" key="2">
    <source>
        <dbReference type="SAM" id="MobiDB-lite"/>
    </source>
</evidence>
<gene>
    <name evidence="5" type="primary">NAGPA</name>
    <name evidence="5" type="synonym">nagpa</name>
</gene>
<feature type="region of interest" description="Disordered" evidence="2">
    <location>
        <begin position="565"/>
        <end position="597"/>
    </location>
</feature>
<dbReference type="OrthoDB" id="192253at2759"/>
<evidence type="ECO:0000259" key="4">
    <source>
        <dbReference type="PROSITE" id="PS50026"/>
    </source>
</evidence>
<keyword evidence="3" id="KW-0732">Signal</keyword>
<dbReference type="Pfam" id="PF09992">
    <property type="entry name" value="NAGPA"/>
    <property type="match status" value="1"/>
</dbReference>
<evidence type="ECO:0000256" key="1">
    <source>
        <dbReference type="PROSITE-ProRule" id="PRU00076"/>
    </source>
</evidence>
<dbReference type="InterPro" id="IPR002049">
    <property type="entry name" value="LE_dom"/>
</dbReference>
<dbReference type="GO" id="GO:0033299">
    <property type="term" value="P:secretion of lysosomal enzymes"/>
    <property type="evidence" value="ECO:0007669"/>
    <property type="project" value="TreeGrafter"/>
</dbReference>
<keyword evidence="1" id="KW-1015">Disulfide bond</keyword>
<dbReference type="InterPro" id="IPR018711">
    <property type="entry name" value="NAGPA"/>
</dbReference>
<feature type="chain" id="PRO_5025400489" evidence="3">
    <location>
        <begin position="25"/>
        <end position="597"/>
    </location>
</feature>
<reference evidence="5" key="3">
    <citation type="submission" date="2025-09" db="UniProtKB">
        <authorList>
            <consortium name="Ensembl"/>
        </authorList>
    </citation>
    <scope>IDENTIFICATION</scope>
</reference>
<reference evidence="5" key="1">
    <citation type="submission" date="2021-04" db="EMBL/GenBank/DDBJ databases">
        <authorList>
            <consortium name="Wellcome Sanger Institute Data Sharing"/>
        </authorList>
    </citation>
    <scope>NUCLEOTIDE SEQUENCE [LARGE SCALE GENOMIC DNA]</scope>
</reference>
<comment type="caution">
    <text evidence="1">Lacks conserved residue(s) required for the propagation of feature annotation.</text>
</comment>
<keyword evidence="6" id="KW-1185">Reference proteome</keyword>
<dbReference type="PROSITE" id="PS50026">
    <property type="entry name" value="EGF_3"/>
    <property type="match status" value="1"/>
</dbReference>
<feature type="signal peptide" evidence="3">
    <location>
        <begin position="1"/>
        <end position="24"/>
    </location>
</feature>
<feature type="domain" description="EGF-like" evidence="4">
    <location>
        <begin position="404"/>
        <end position="439"/>
    </location>
</feature>
<organism evidence="5 6">
    <name type="scientific">Sparus aurata</name>
    <name type="common">Gilthead sea bream</name>
    <dbReference type="NCBI Taxonomy" id="8175"/>
    <lineage>
        <taxon>Eukaryota</taxon>
        <taxon>Metazoa</taxon>
        <taxon>Chordata</taxon>
        <taxon>Craniata</taxon>
        <taxon>Vertebrata</taxon>
        <taxon>Euteleostomi</taxon>
        <taxon>Actinopterygii</taxon>
        <taxon>Neopterygii</taxon>
        <taxon>Teleostei</taxon>
        <taxon>Neoteleostei</taxon>
        <taxon>Acanthomorphata</taxon>
        <taxon>Eupercaria</taxon>
        <taxon>Spariformes</taxon>
        <taxon>Sparidae</taxon>
        <taxon>Sparus</taxon>
    </lineage>
</organism>
<dbReference type="OMA" id="RPCKCEH"/>
<dbReference type="InParanoid" id="A0A671VP03"/>
<dbReference type="Proteomes" id="UP000472265">
    <property type="component" value="Chromosome 17"/>
</dbReference>
<dbReference type="CDD" id="cd00055">
    <property type="entry name" value="EGF_Lam"/>
    <property type="match status" value="1"/>
</dbReference>
<dbReference type="GeneTree" id="ENSGT01030000234566"/>
<accession>A0A671VP03</accession>
<dbReference type="Pfam" id="PF23106">
    <property type="entry name" value="EGF_Teneurin"/>
    <property type="match status" value="2"/>
</dbReference>
<dbReference type="Ensembl" id="ENSSAUT00010027800.1">
    <property type="protein sequence ID" value="ENSSAUP00010026326.1"/>
    <property type="gene ID" value="ENSSAUG00010011431.1"/>
</dbReference>